<evidence type="ECO:0000256" key="6">
    <source>
        <dbReference type="ARBA" id="ARBA00034881"/>
    </source>
</evidence>
<comment type="caution">
    <text evidence="8">The sequence shown here is derived from an EMBL/GenBank/DDBJ whole genome shotgun (WGS) entry which is preliminary data.</text>
</comment>
<dbReference type="AlphaFoldDB" id="A0A8E0RRR8"/>
<dbReference type="Pfam" id="PF00588">
    <property type="entry name" value="SpoU_methylase"/>
    <property type="match status" value="1"/>
</dbReference>
<dbReference type="GO" id="GO:0003723">
    <property type="term" value="F:RNA binding"/>
    <property type="evidence" value="ECO:0007669"/>
    <property type="project" value="InterPro"/>
</dbReference>
<keyword evidence="3" id="KW-0808">Transferase</keyword>
<dbReference type="Gene3D" id="3.30.1330.30">
    <property type="match status" value="1"/>
</dbReference>
<dbReference type="InterPro" id="IPR001537">
    <property type="entry name" value="SpoU_MeTrfase"/>
</dbReference>
<gene>
    <name evidence="8" type="ORF">FBUS_04591</name>
</gene>
<dbReference type="Pfam" id="PF08032">
    <property type="entry name" value="SpoU_sub_bind"/>
    <property type="match status" value="1"/>
</dbReference>
<evidence type="ECO:0000313" key="8">
    <source>
        <dbReference type="EMBL" id="KAA0185929.1"/>
    </source>
</evidence>
<dbReference type="PANTHER" id="PTHR46103:SF1">
    <property type="entry name" value="RRNA METHYLTRANSFERASE 1, MITOCHONDRIAL"/>
    <property type="match status" value="1"/>
</dbReference>
<evidence type="ECO:0000259" key="7">
    <source>
        <dbReference type="SMART" id="SM00967"/>
    </source>
</evidence>
<accession>A0A8E0RRR8</accession>
<dbReference type="InterPro" id="IPR047182">
    <property type="entry name" value="MRM1"/>
</dbReference>
<protein>
    <recommendedName>
        <fullName evidence="6">rRNA methyltransferase 1, mitochondrial</fullName>
    </recommendedName>
</protein>
<dbReference type="InterPro" id="IPR029064">
    <property type="entry name" value="Ribosomal_eL30-like_sf"/>
</dbReference>
<evidence type="ECO:0000256" key="3">
    <source>
        <dbReference type="ARBA" id="ARBA00022679"/>
    </source>
</evidence>
<dbReference type="InterPro" id="IPR013123">
    <property type="entry name" value="SpoU_subst-bd"/>
</dbReference>
<dbReference type="Proteomes" id="UP000728185">
    <property type="component" value="Unassembled WGS sequence"/>
</dbReference>
<organism evidence="8 9">
    <name type="scientific">Fasciolopsis buskii</name>
    <dbReference type="NCBI Taxonomy" id="27845"/>
    <lineage>
        <taxon>Eukaryota</taxon>
        <taxon>Metazoa</taxon>
        <taxon>Spiralia</taxon>
        <taxon>Lophotrochozoa</taxon>
        <taxon>Platyhelminthes</taxon>
        <taxon>Trematoda</taxon>
        <taxon>Digenea</taxon>
        <taxon>Plagiorchiida</taxon>
        <taxon>Echinostomata</taxon>
        <taxon>Echinostomatoidea</taxon>
        <taxon>Fasciolidae</taxon>
        <taxon>Fasciolopsis</taxon>
    </lineage>
</organism>
<dbReference type="GO" id="GO:0016435">
    <property type="term" value="F:rRNA (guanine) methyltransferase activity"/>
    <property type="evidence" value="ECO:0007669"/>
    <property type="project" value="TreeGrafter"/>
</dbReference>
<dbReference type="SUPFAM" id="SSF75217">
    <property type="entry name" value="alpha/beta knot"/>
    <property type="match status" value="1"/>
</dbReference>
<evidence type="ECO:0000256" key="4">
    <source>
        <dbReference type="ARBA" id="ARBA00022946"/>
    </source>
</evidence>
<comment type="subcellular location">
    <subcellularLocation>
        <location evidence="1">Mitochondrion</location>
    </subcellularLocation>
</comment>
<dbReference type="PANTHER" id="PTHR46103">
    <property type="entry name" value="RRNA METHYLTRANSFERASE 1, MITOCHONDRIAL"/>
    <property type="match status" value="1"/>
</dbReference>
<dbReference type="Gene3D" id="3.40.1280.10">
    <property type="match status" value="1"/>
</dbReference>
<evidence type="ECO:0000313" key="9">
    <source>
        <dbReference type="Proteomes" id="UP000728185"/>
    </source>
</evidence>
<dbReference type="SUPFAM" id="SSF55315">
    <property type="entry name" value="L30e-like"/>
    <property type="match status" value="1"/>
</dbReference>
<keyword evidence="9" id="KW-1185">Reference proteome</keyword>
<keyword evidence="2 8" id="KW-0489">Methyltransferase</keyword>
<reference evidence="8" key="1">
    <citation type="submission" date="2019-05" db="EMBL/GenBank/DDBJ databases">
        <title>Annotation for the trematode Fasciolopsis buski.</title>
        <authorList>
            <person name="Choi Y.-J."/>
        </authorList>
    </citation>
    <scope>NUCLEOTIDE SEQUENCE</scope>
    <source>
        <strain evidence="8">HT</strain>
        <tissue evidence="8">Whole worm</tissue>
    </source>
</reference>
<dbReference type="InterPro" id="IPR029028">
    <property type="entry name" value="Alpha/beta_knot_MTases"/>
</dbReference>
<name>A0A8E0RRR8_9TREM</name>
<dbReference type="OrthoDB" id="270651at2759"/>
<evidence type="ECO:0000256" key="2">
    <source>
        <dbReference type="ARBA" id="ARBA00022603"/>
    </source>
</evidence>
<feature type="domain" description="RNA 2-O ribose methyltransferase substrate binding" evidence="7">
    <location>
        <begin position="15"/>
        <end position="100"/>
    </location>
</feature>
<sequence>MLIIARPKREVFTQYLYGVHSVYSAICFRHRVIHKLYMRTDSVEEKDSHNLLFPWLVRIKSAASEAGIPIVKTSNAHLTKMVNGRAHQGFVLEASQMPVKTVNQQTVSDLLDFQSLCSQNQHSNIVFRHVRPLILLIDHLTDVMNFGSVIRSAVFFGASALLFSPHPCVGPSPLVSKLSVGALECLPLYRLTDVSYDLRLLVDAGFLLVGTAGSYKRETLGGDPVPTWLLTGDQVGVPDGGEGDVHPRPLILALGCESRGLSEEVLRACHLRLRIVGSQESIINPNDDFSSTPSSLNVAVAAGILLYQLTYLRHGPEAMKSCFQL</sequence>
<dbReference type="GO" id="GO:0005739">
    <property type="term" value="C:mitochondrion"/>
    <property type="evidence" value="ECO:0007669"/>
    <property type="project" value="UniProtKB-SubCell"/>
</dbReference>
<proteinExistence type="predicted"/>
<evidence type="ECO:0000256" key="1">
    <source>
        <dbReference type="ARBA" id="ARBA00004173"/>
    </source>
</evidence>
<dbReference type="EMBL" id="LUCM01010101">
    <property type="protein sequence ID" value="KAA0185929.1"/>
    <property type="molecule type" value="Genomic_DNA"/>
</dbReference>
<evidence type="ECO:0000256" key="5">
    <source>
        <dbReference type="ARBA" id="ARBA00023128"/>
    </source>
</evidence>
<keyword evidence="5" id="KW-0496">Mitochondrion</keyword>
<dbReference type="InterPro" id="IPR029026">
    <property type="entry name" value="tRNA_m1G_MTases_N"/>
</dbReference>
<dbReference type="SMART" id="SM00967">
    <property type="entry name" value="SpoU_sub_bind"/>
    <property type="match status" value="1"/>
</dbReference>
<keyword evidence="4" id="KW-0809">Transit peptide</keyword>